<feature type="transmembrane region" description="Helical" evidence="6">
    <location>
        <begin position="6"/>
        <end position="28"/>
    </location>
</feature>
<proteinExistence type="predicted"/>
<dbReference type="GO" id="GO:0015171">
    <property type="term" value="F:amino acid transmembrane transporter activity"/>
    <property type="evidence" value="ECO:0007669"/>
    <property type="project" value="TreeGrafter"/>
</dbReference>
<evidence type="ECO:0000256" key="3">
    <source>
        <dbReference type="ARBA" id="ARBA00022692"/>
    </source>
</evidence>
<sequence>MPVIIPLLFGFVFSFIGVIPPGLINITAAKVSMTDGKKRAFMFVLGALLVIFFQTYISVIFAHYINSHKEIDLILREIGLLIFVVLTIYFLKFAKPPQLQDKKIDVKSKRSRFFMGMFISAINVFPIPYYVLISLTLASNNSFIFTTIPIYSFVIGVVLGSFTVFYFYVMFFNKIGEKATFVLKNINTILGIITGIIAFFTCINVLKNYVHGG</sequence>
<evidence type="ECO:0000313" key="8">
    <source>
        <dbReference type="Proteomes" id="UP000248840"/>
    </source>
</evidence>
<keyword evidence="2" id="KW-1003">Cell membrane</keyword>
<dbReference type="EMBL" id="QLSZ01000005">
    <property type="protein sequence ID" value="RAR72516.1"/>
    <property type="molecule type" value="Genomic_DNA"/>
</dbReference>
<keyword evidence="4 6" id="KW-1133">Transmembrane helix</keyword>
<comment type="subcellular location">
    <subcellularLocation>
        <location evidence="1">Cell membrane</location>
        <topology evidence="1">Multi-pass membrane protein</topology>
    </subcellularLocation>
</comment>
<evidence type="ECO:0000256" key="5">
    <source>
        <dbReference type="ARBA" id="ARBA00023136"/>
    </source>
</evidence>
<evidence type="ECO:0000256" key="2">
    <source>
        <dbReference type="ARBA" id="ARBA00022475"/>
    </source>
</evidence>
<evidence type="ECO:0000256" key="1">
    <source>
        <dbReference type="ARBA" id="ARBA00004651"/>
    </source>
</evidence>
<dbReference type="Pfam" id="PF01810">
    <property type="entry name" value="LysE"/>
    <property type="match status" value="1"/>
</dbReference>
<keyword evidence="5 6" id="KW-0472">Membrane</keyword>
<dbReference type="GO" id="GO:0005886">
    <property type="term" value="C:plasma membrane"/>
    <property type="evidence" value="ECO:0007669"/>
    <property type="project" value="UniProtKB-SubCell"/>
</dbReference>
<dbReference type="PANTHER" id="PTHR30086">
    <property type="entry name" value="ARGININE EXPORTER PROTEIN ARGO"/>
    <property type="match status" value="1"/>
</dbReference>
<dbReference type="AlphaFoldDB" id="A0A328YR14"/>
<feature type="transmembrane region" description="Helical" evidence="6">
    <location>
        <begin position="181"/>
        <end position="206"/>
    </location>
</feature>
<feature type="transmembrane region" description="Helical" evidence="6">
    <location>
        <begin position="143"/>
        <end position="169"/>
    </location>
</feature>
<evidence type="ECO:0000313" key="7">
    <source>
        <dbReference type="EMBL" id="RAR72516.1"/>
    </source>
</evidence>
<feature type="transmembrane region" description="Helical" evidence="6">
    <location>
        <begin position="73"/>
        <end position="91"/>
    </location>
</feature>
<dbReference type="InterPro" id="IPR001123">
    <property type="entry name" value="LeuE-type"/>
</dbReference>
<evidence type="ECO:0000256" key="6">
    <source>
        <dbReference type="SAM" id="Phobius"/>
    </source>
</evidence>
<keyword evidence="3 6" id="KW-0812">Transmembrane</keyword>
<accession>A0A328YR14</accession>
<reference evidence="7 8" key="1">
    <citation type="submission" date="2018-06" db="EMBL/GenBank/DDBJ databases">
        <title>Genomic Encyclopedia of Archaeal and Bacterial Type Strains, Phase II (KMG-II): from individual species to whole genera.</title>
        <authorList>
            <person name="Goeker M."/>
        </authorList>
    </citation>
    <scope>NUCLEOTIDE SEQUENCE [LARGE SCALE GENOMIC DNA]</scope>
    <source>
        <strain evidence="7 8">DSM 25663</strain>
    </source>
</reference>
<feature type="transmembrane region" description="Helical" evidence="6">
    <location>
        <begin position="40"/>
        <end position="61"/>
    </location>
</feature>
<dbReference type="RefSeq" id="WP_112113001.1">
    <property type="nucleotide sequence ID" value="NZ_QLSZ01000005.1"/>
</dbReference>
<gene>
    <name evidence="7" type="ORF">CLV55_10583</name>
</gene>
<keyword evidence="8" id="KW-1185">Reference proteome</keyword>
<dbReference type="OrthoDB" id="1451945at2"/>
<organism evidence="7 8">
    <name type="scientific">Flavobacterium aciduliphilum</name>
    <dbReference type="NCBI Taxonomy" id="1101402"/>
    <lineage>
        <taxon>Bacteria</taxon>
        <taxon>Pseudomonadati</taxon>
        <taxon>Bacteroidota</taxon>
        <taxon>Flavobacteriia</taxon>
        <taxon>Flavobacteriales</taxon>
        <taxon>Flavobacteriaceae</taxon>
        <taxon>Flavobacterium</taxon>
    </lineage>
</organism>
<evidence type="ECO:0000256" key="4">
    <source>
        <dbReference type="ARBA" id="ARBA00022989"/>
    </source>
</evidence>
<dbReference type="PANTHER" id="PTHR30086:SF20">
    <property type="entry name" value="ARGININE EXPORTER PROTEIN ARGO-RELATED"/>
    <property type="match status" value="1"/>
</dbReference>
<comment type="caution">
    <text evidence="7">The sequence shown here is derived from an EMBL/GenBank/DDBJ whole genome shotgun (WGS) entry which is preliminary data.</text>
</comment>
<feature type="transmembrane region" description="Helical" evidence="6">
    <location>
        <begin position="112"/>
        <end position="131"/>
    </location>
</feature>
<dbReference type="Proteomes" id="UP000248840">
    <property type="component" value="Unassembled WGS sequence"/>
</dbReference>
<name>A0A328YR14_9FLAO</name>
<protein>
    <submittedName>
        <fullName evidence="7">Threonine/homoserine/homoserine lactone efflux protein</fullName>
    </submittedName>
</protein>